<evidence type="ECO:0000313" key="2">
    <source>
        <dbReference type="EMBL" id="PRO73560.1"/>
    </source>
</evidence>
<keyword evidence="1" id="KW-0812">Transmembrane</keyword>
<feature type="transmembrane region" description="Helical" evidence="1">
    <location>
        <begin position="763"/>
        <end position="782"/>
    </location>
</feature>
<protein>
    <submittedName>
        <fullName evidence="2">Uncharacterized protein</fullName>
    </submittedName>
</protein>
<feature type="transmembrane region" description="Helical" evidence="1">
    <location>
        <begin position="731"/>
        <end position="751"/>
    </location>
</feature>
<keyword evidence="1" id="KW-1133">Transmembrane helix</keyword>
<comment type="caution">
    <text evidence="2">The sequence shown here is derived from an EMBL/GenBank/DDBJ whole genome shotgun (WGS) entry which is preliminary data.</text>
</comment>
<evidence type="ECO:0000313" key="3">
    <source>
        <dbReference type="Proteomes" id="UP000238949"/>
    </source>
</evidence>
<feature type="transmembrane region" description="Helical" evidence="1">
    <location>
        <begin position="794"/>
        <end position="814"/>
    </location>
</feature>
<dbReference type="OrthoDB" id="7481928at2"/>
<dbReference type="Proteomes" id="UP000238949">
    <property type="component" value="Unassembled WGS sequence"/>
</dbReference>
<evidence type="ECO:0000256" key="1">
    <source>
        <dbReference type="SAM" id="Phobius"/>
    </source>
</evidence>
<dbReference type="EMBL" id="PVNP01000108">
    <property type="protein sequence ID" value="PRO73560.1"/>
    <property type="molecule type" value="Genomic_DNA"/>
</dbReference>
<accession>A0A2S9VAT0</accession>
<feature type="transmembrane region" description="Helical" evidence="1">
    <location>
        <begin position="705"/>
        <end position="725"/>
    </location>
</feature>
<gene>
    <name evidence="2" type="ORF">C6Y40_10925</name>
</gene>
<proteinExistence type="predicted"/>
<keyword evidence="3" id="KW-1185">Reference proteome</keyword>
<dbReference type="RefSeq" id="WP_105934613.1">
    <property type="nucleotide sequence ID" value="NZ_PVNP01000108.1"/>
</dbReference>
<feature type="transmembrane region" description="Helical" evidence="1">
    <location>
        <begin position="275"/>
        <end position="293"/>
    </location>
</feature>
<sequence length="1438" mass="160282">MTPFKRNLSKLLFIALVLALGTIISGVIYYFKMDSNEDTLNTLLFRELKQIEGTLHRSFDKVKVTSQYILADDNDQQQCDVNQDVLKTAIEKLSVSDDLAAIRVEEKVRVSSPPSSSYVLSFEPFDQANFVSYKACKAPNAMSAYFKLHLSGKVSDSLGQRVARFQTVALVDESGKVLSVVNHASQLSDETELLIKRITHLHPPAESAADEAASPNMVIEGTNFIDTQVSDIDFRVYVHPILETALTVAGQELYLVGVIEKSAINQQKLKLSPTLLMWLILGLLFLIAITPLIKLRYISTTHAIARGDKSQIMLGMTIAMGLVTIGLIQELFFNYFEEVKAQQLHLMHREISHDFVEEVSTVLNIVEQATDEKCKRHRPASGESGVYDNQICQGTLTAESHPSPGALAHKRIVETVAVIDATGTVSTDYPVLYSSEHLVFEQTINLAKRNYVKAGLAGQFWQLSHSEDGRMSQFFIQRVFNIEDGRKNAMLSIPFAAGRFDDEPAPYSVEAYSQFRLAQTFSSYQKKGFQKPLQQSANAEPKLIIAGTRLGSLVDRVMPNNFGFAVIDEDGNVLFHSDDSLSLIENFFTETNRNPELLVASEHNQLLSPTLIELDYKGSPHTVLIGPMKANGSGAAAVNSVPWRLAVFFNPEALQTNNMILVFLAVLLFMLVVIPAFIVLRYGILQRFWQEVGYFDTAHVTRYKTYALILFATGLGIQYQTGVILPFTSRMVMWAGCCALIGVFLANRFRVNAAHYSLWKRPMTGFVLITALLFMIDVINQSGVQRELLAVNQLFAVAGLVIIAAAVEAFRIWGRQPIAEQRPRNNRSAEQRRYTSGYVWYLSGLFYLAAVVPSSLVAFTAHDYLLQRQASFEASHIRQSMLTHQFGYEDYLSFLNARPCAPSDTSFPCGMAAGYRLPELTSSFYPDVIQTSSIADCDLLCNKWVMINRSPDHAPARPDSFFNQMFSITPSQTEFVSHLTFAAKQDLTGASEAMHGNDLGYRADLLMLAAVREGSGPLIALIMFLGLPFGIYWAVRQVLVQRLMGEHLQDQYRVQPDCAELTGATGCFPDIAGGVARPTGQSYLILNATRLQAEKALNQQTDNLFQNRVFRLPECLRGSDGGDYLLAEIEQAVNSVSPRQLVVAISAVEQVSGDDALRQQALGFLYALHNQAGVTLVMVAETAPLYRLLNPGAYDNEASEKTLSSDEKSGWSKLFSEMTKRYAWSPVQKQRLSNPFDVNLLITSECQAWPEIHHLATALDQQTWCFKEMAGDNINEAQRGDYWVPEQVIEFMLEHAGALYRRKWEECTRQEKLILWTLANGASINPANAVIIERLVRRGYLFRDKGWHIVNESFRQFILTAENEAVIGHWLDNANSGAWSVLRIPVFVLLLVLLVIFVYSSGSSLNTLLSLATAALGLIPLLLKNLSLLKGGVTTDIE</sequence>
<feature type="transmembrane region" description="Helical" evidence="1">
    <location>
        <begin position="1381"/>
        <end position="1399"/>
    </location>
</feature>
<reference evidence="3" key="1">
    <citation type="journal article" date="2020" name="Int. J. Syst. Evol. Microbiol.">
        <title>Alteromonas alba sp. nov., a marine bacterium isolated from the seawater of the West Pacific Ocean.</title>
        <authorList>
            <person name="Sun C."/>
            <person name="Wu Y.-H."/>
            <person name="Xamxidin M."/>
            <person name="Cheng H."/>
            <person name="Xu X.-W."/>
        </authorList>
    </citation>
    <scope>NUCLEOTIDE SEQUENCE [LARGE SCALE GENOMIC DNA]</scope>
    <source>
        <strain evidence="3">190</strain>
    </source>
</reference>
<feature type="transmembrane region" description="Helical" evidence="1">
    <location>
        <begin position="314"/>
        <end position="336"/>
    </location>
</feature>
<keyword evidence="1" id="KW-0472">Membrane</keyword>
<feature type="transmembrane region" description="Helical" evidence="1">
    <location>
        <begin position="1015"/>
        <end position="1035"/>
    </location>
</feature>
<feature type="transmembrane region" description="Helical" evidence="1">
    <location>
        <begin position="1405"/>
        <end position="1423"/>
    </location>
</feature>
<feature type="transmembrane region" description="Helical" evidence="1">
    <location>
        <begin position="659"/>
        <end position="684"/>
    </location>
</feature>
<feature type="transmembrane region" description="Helical" evidence="1">
    <location>
        <begin position="835"/>
        <end position="859"/>
    </location>
</feature>
<feature type="transmembrane region" description="Helical" evidence="1">
    <location>
        <begin position="12"/>
        <end position="31"/>
    </location>
</feature>
<name>A0A2S9VAT0_9ALTE</name>
<organism evidence="2 3">
    <name type="scientific">Alteromonas alba</name>
    <dbReference type="NCBI Taxonomy" id="2079529"/>
    <lineage>
        <taxon>Bacteria</taxon>
        <taxon>Pseudomonadati</taxon>
        <taxon>Pseudomonadota</taxon>
        <taxon>Gammaproteobacteria</taxon>
        <taxon>Alteromonadales</taxon>
        <taxon>Alteromonadaceae</taxon>
        <taxon>Alteromonas/Salinimonas group</taxon>
        <taxon>Alteromonas</taxon>
    </lineage>
</organism>